<dbReference type="GO" id="GO:0070772">
    <property type="term" value="C:PAS complex"/>
    <property type="evidence" value="ECO:0007669"/>
    <property type="project" value="InterPro"/>
</dbReference>
<keyword evidence="8" id="KW-0811">Translocation</keyword>
<dbReference type="GO" id="GO:0006661">
    <property type="term" value="P:phosphatidylinositol biosynthetic process"/>
    <property type="evidence" value="ECO:0007669"/>
    <property type="project" value="InterPro"/>
</dbReference>
<reference evidence="14" key="1">
    <citation type="submission" date="2020-10" db="EMBL/GenBank/DDBJ databases">
        <authorList>
            <person name="Palmer J.M."/>
        </authorList>
    </citation>
    <scope>NUCLEOTIDE SEQUENCE</scope>
    <source>
        <strain evidence="14">UCD 2041</strain>
    </source>
</reference>
<dbReference type="PANTHER" id="PTHR16023">
    <property type="entry name" value="TAX1 BINDING PROTEIN-RELATED"/>
    <property type="match status" value="1"/>
</dbReference>
<reference evidence="14" key="2">
    <citation type="journal article" name="BMC Genomics">
        <title>New genome assemblies reveal patterns of domestication and adaptation across Brettanomyces (Dekkera) species.</title>
        <authorList>
            <person name="Roach M.J."/>
            <person name="Borneman A.R."/>
        </authorList>
    </citation>
    <scope>NUCLEOTIDE SEQUENCE</scope>
    <source>
        <strain evidence="14">UCD 2041</strain>
    </source>
</reference>
<evidence type="ECO:0000259" key="13">
    <source>
        <dbReference type="Pfam" id="PF11916"/>
    </source>
</evidence>
<accession>A0A871RFS3</accession>
<keyword evidence="10" id="KW-1015">Disulfide bond</keyword>
<dbReference type="InterPro" id="IPR026825">
    <property type="entry name" value="Vac14"/>
</dbReference>
<dbReference type="Pfam" id="PF02953">
    <property type="entry name" value="zf-Tim10_DDP"/>
    <property type="match status" value="1"/>
</dbReference>
<dbReference type="Gene3D" id="1.10.287.810">
    <property type="entry name" value="Mitochondrial import inner membrane translocase subunit tim13 like domains"/>
    <property type="match status" value="1"/>
</dbReference>
<dbReference type="GeneID" id="64574694"/>
<comment type="subcellular location">
    <subcellularLocation>
        <location evidence="1">Endomembrane system</location>
    </subcellularLocation>
    <subcellularLocation>
        <location evidence="2">Mitochondrion inner membrane</location>
        <topology evidence="2">Peripheral membrane protein</topology>
    </subcellularLocation>
</comment>
<dbReference type="GO" id="GO:0005743">
    <property type="term" value="C:mitochondrial inner membrane"/>
    <property type="evidence" value="ECO:0007669"/>
    <property type="project" value="UniProtKB-SubCell"/>
</dbReference>
<feature type="compositionally biased region" description="Basic and acidic residues" evidence="11">
    <location>
        <begin position="380"/>
        <end position="411"/>
    </location>
</feature>
<evidence type="ECO:0008006" key="16">
    <source>
        <dbReference type="Google" id="ProtNLM"/>
    </source>
</evidence>
<keyword evidence="9" id="KW-0472">Membrane</keyword>
<evidence type="ECO:0000256" key="7">
    <source>
        <dbReference type="ARBA" id="ARBA00022927"/>
    </source>
</evidence>
<dbReference type="InterPro" id="IPR004217">
    <property type="entry name" value="Tim10-like"/>
</dbReference>
<dbReference type="Pfam" id="PF11916">
    <property type="entry name" value="Vac14_Fig4_bd"/>
    <property type="match status" value="1"/>
</dbReference>
<dbReference type="Proteomes" id="UP000663131">
    <property type="component" value="Chromosome 9"/>
</dbReference>
<gene>
    <name evidence="14" type="ORF">BRETT_002770</name>
</gene>
<evidence type="ECO:0000256" key="1">
    <source>
        <dbReference type="ARBA" id="ARBA00004308"/>
    </source>
</evidence>
<dbReference type="SUPFAM" id="SSF48371">
    <property type="entry name" value="ARM repeat"/>
    <property type="match status" value="1"/>
</dbReference>
<dbReference type="InterPro" id="IPR011989">
    <property type="entry name" value="ARM-like"/>
</dbReference>
<dbReference type="InterPro" id="IPR035427">
    <property type="entry name" value="Tim10-like_dom_sf"/>
</dbReference>
<feature type="region of interest" description="Disordered" evidence="11">
    <location>
        <begin position="831"/>
        <end position="850"/>
    </location>
</feature>
<feature type="domain" description="Tim10-like" evidence="12">
    <location>
        <begin position="22"/>
        <end position="74"/>
    </location>
</feature>
<comment type="similarity">
    <text evidence="4">Belongs to the VAC14 family.</text>
</comment>
<keyword evidence="7" id="KW-0653">Protein transport</keyword>
<evidence type="ECO:0000256" key="6">
    <source>
        <dbReference type="ARBA" id="ARBA00022792"/>
    </source>
</evidence>
<dbReference type="InterPro" id="IPR021841">
    <property type="entry name" value="VAC14_Fig4p-bd"/>
</dbReference>
<dbReference type="GO" id="GO:0000329">
    <property type="term" value="C:fungal-type vacuole membrane"/>
    <property type="evidence" value="ECO:0007669"/>
    <property type="project" value="TreeGrafter"/>
</dbReference>
<feature type="region of interest" description="Disordered" evidence="11">
    <location>
        <begin position="380"/>
        <end position="454"/>
    </location>
</feature>
<evidence type="ECO:0000256" key="2">
    <source>
        <dbReference type="ARBA" id="ARBA00004637"/>
    </source>
</evidence>
<evidence type="ECO:0000313" key="15">
    <source>
        <dbReference type="Proteomes" id="UP000663131"/>
    </source>
</evidence>
<protein>
    <recommendedName>
        <fullName evidence="16">Vacuolar protein 14 C-terminal Fig4-binding domain-containing protein</fullName>
    </recommendedName>
</protein>
<dbReference type="EMBL" id="CP063137">
    <property type="protein sequence ID" value="QOU22588.1"/>
    <property type="molecule type" value="Genomic_DNA"/>
</dbReference>
<evidence type="ECO:0000256" key="4">
    <source>
        <dbReference type="ARBA" id="ARBA00010225"/>
    </source>
</evidence>
<keyword evidence="6" id="KW-0999">Mitochondrion inner membrane</keyword>
<dbReference type="RefSeq" id="XP_041139081.1">
    <property type="nucleotide sequence ID" value="XM_041281290.1"/>
</dbReference>
<dbReference type="Gene3D" id="1.25.10.10">
    <property type="entry name" value="Leucine-rich Repeat Variant"/>
    <property type="match status" value="2"/>
</dbReference>
<name>A0A871RFS3_DEKBR</name>
<keyword evidence="5" id="KW-0677">Repeat</keyword>
<feature type="compositionally biased region" description="Polar residues" evidence="11">
    <location>
        <begin position="898"/>
        <end position="921"/>
    </location>
</feature>
<evidence type="ECO:0000256" key="3">
    <source>
        <dbReference type="ARBA" id="ARBA00006720"/>
    </source>
</evidence>
<organism evidence="14 15">
    <name type="scientific">Dekkera bruxellensis</name>
    <name type="common">Brettanomyces custersii</name>
    <dbReference type="NCBI Taxonomy" id="5007"/>
    <lineage>
        <taxon>Eukaryota</taxon>
        <taxon>Fungi</taxon>
        <taxon>Dikarya</taxon>
        <taxon>Ascomycota</taxon>
        <taxon>Saccharomycotina</taxon>
        <taxon>Pichiomycetes</taxon>
        <taxon>Pichiales</taxon>
        <taxon>Pichiaceae</taxon>
        <taxon>Brettanomyces</taxon>
    </lineage>
</organism>
<feature type="compositionally biased region" description="Basic and acidic residues" evidence="11">
    <location>
        <begin position="419"/>
        <end position="442"/>
    </location>
</feature>
<evidence type="ECO:0000256" key="10">
    <source>
        <dbReference type="ARBA" id="ARBA00023157"/>
    </source>
</evidence>
<evidence type="ECO:0000259" key="12">
    <source>
        <dbReference type="Pfam" id="PF02953"/>
    </source>
</evidence>
<keyword evidence="7" id="KW-0813">Transport</keyword>
<proteinExistence type="inferred from homology"/>
<dbReference type="InterPro" id="IPR016024">
    <property type="entry name" value="ARM-type_fold"/>
</dbReference>
<evidence type="ECO:0000256" key="8">
    <source>
        <dbReference type="ARBA" id="ARBA00023010"/>
    </source>
</evidence>
<evidence type="ECO:0000256" key="5">
    <source>
        <dbReference type="ARBA" id="ARBA00022737"/>
    </source>
</evidence>
<evidence type="ECO:0000313" key="14">
    <source>
        <dbReference type="EMBL" id="QOU22588.1"/>
    </source>
</evidence>
<dbReference type="OrthoDB" id="5574975at2759"/>
<dbReference type="Pfam" id="PF12755">
    <property type="entry name" value="Vac14_Fab1_bd"/>
    <property type="match status" value="1"/>
</dbReference>
<evidence type="ECO:0000256" key="9">
    <source>
        <dbReference type="ARBA" id="ARBA00023136"/>
    </source>
</evidence>
<dbReference type="KEGG" id="bbrx:BRETT_002770"/>
<sequence>MSDIDVNSVQNLDENSKKEVANFIQQQTSKAKIQNSVTNFTDMCFKKCVTTVNDGNLDRNEEECLGNCLNRLEQVANAGILVILTPDEVDKSIKRGLNDRIYDKRKTAALQLERVVKECMGNGEMDKIDLIIKELRSNYAYAVHQPNARYGGLIGLAAVAIALGQSEVPKYLEGIMHPVLACFGDQDPMVRYFACEALYNIAKVSKGEILIYFNEIFDVLCKLVADPEMSVKNAADILDRLIKDIVSEKAATYVPVLSIPPDTSPLATMVDPRTGKTLQVYQQQLPKAFSLSKFIPLLKERMFATNPYTRMFLVSWLRLLDSIPDLEMISYLASFLDPLISYLSSSLEDVRVVTENFLKLLLHEIKGIYEIKDLVKSKEGRDSEKKEAAKGEVDSAKVENRDDEAHRKDGNDVSGKNTDSGDKNGDSNEEESSNKSRDEDRGSANNTEGIEVEKDGLYIPGQDVEIDCPKIIDILINNLDSSEETIQLMVLEWLRTLLELSPQSFIIFMPKLLSVLLTIISHNNFQLQNLTLELNTKLMGLASSEEDKINYPMIVNQLSLQFVNDNESTRLAALDWLIMLHDNSPNKFLEHSDNIFVMLLKALNDSSEKVIDKDLELLSKISNQSDDKYFQSFMVDLVDLFKKDRKILDSKADFIIRTICKSLDSERVYKTISKVLSKEEDNLNFVSIVIQILNNNLIIAPELQHLRHKLIRGESEDLFVDLFSCWSLNSPSLLCLTLLTSKYKLSWEIVSKMVNYDISLNFLVQLDLIIQLLESPVFAKLRLDLLNPRRNMYLYQCLYGLLMLLPQSKSFKVLQNRLEAVTPMASLQLQAEKSSKDKGKAGKHYNNSSSNLSIVGKAEDDLNEKLLQVFDSSQNRLDVYKQNNENKQQPGAAVIPQGSESVDTPIDFQQTPTHTSPSTNENAKKPSYIAKLSERLGRNM</sequence>
<dbReference type="GO" id="GO:0010008">
    <property type="term" value="C:endosome membrane"/>
    <property type="evidence" value="ECO:0007669"/>
    <property type="project" value="TreeGrafter"/>
</dbReference>
<dbReference type="PANTHER" id="PTHR16023:SF0">
    <property type="entry name" value="PROTEIN VAC14 HOMOLOG"/>
    <property type="match status" value="1"/>
</dbReference>
<dbReference type="GO" id="GO:0015031">
    <property type="term" value="P:protein transport"/>
    <property type="evidence" value="ECO:0007669"/>
    <property type="project" value="UniProtKB-KW"/>
</dbReference>
<keyword evidence="6" id="KW-0496">Mitochondrion</keyword>
<feature type="region of interest" description="Disordered" evidence="11">
    <location>
        <begin position="885"/>
        <end position="940"/>
    </location>
</feature>
<evidence type="ECO:0000256" key="11">
    <source>
        <dbReference type="SAM" id="MobiDB-lite"/>
    </source>
</evidence>
<dbReference type="AlphaFoldDB" id="A0A871RFS3"/>
<comment type="similarity">
    <text evidence="3">Belongs to the small Tim family.</text>
</comment>
<feature type="domain" description="Vacuolar protein 14 C-terminal Fig4-binding" evidence="13">
    <location>
        <begin position="646"/>
        <end position="821"/>
    </location>
</feature>
<dbReference type="SUPFAM" id="SSF144122">
    <property type="entry name" value="Tim10-like"/>
    <property type="match status" value="1"/>
</dbReference>